<dbReference type="PROSITE" id="PS51371">
    <property type="entry name" value="CBS"/>
    <property type="match status" value="1"/>
</dbReference>
<evidence type="ECO:0000256" key="7">
    <source>
        <dbReference type="ARBA" id="ARBA00023136"/>
    </source>
</evidence>
<keyword evidence="3 9" id="KW-0813">Transport</keyword>
<proteinExistence type="inferred from homology"/>
<dbReference type="CDD" id="cd04606">
    <property type="entry name" value="CBS_pair_Mg_transporter"/>
    <property type="match status" value="1"/>
</dbReference>
<reference evidence="11 12" key="1">
    <citation type="journal article" date="2020" name="Nat. Microbiol.">
        <title>Lysogenic host-virus interactions in SAR11 marine bacteria.</title>
        <authorList>
            <person name="Morris R.M."/>
            <person name="Cain K.R."/>
            <person name="Hvorecny K.L."/>
            <person name="Kollman J.M."/>
        </authorList>
    </citation>
    <scope>NUCLEOTIDE SEQUENCE [LARGE SCALE GENOMIC DNA]</scope>
    <source>
        <strain evidence="11 12">NP1</strain>
    </source>
</reference>
<dbReference type="GO" id="GO:0015095">
    <property type="term" value="F:magnesium ion transmembrane transporter activity"/>
    <property type="evidence" value="ECO:0007669"/>
    <property type="project" value="UniProtKB-UniRule"/>
</dbReference>
<keyword evidence="9" id="KW-1003">Cell membrane</keyword>
<evidence type="ECO:0000256" key="6">
    <source>
        <dbReference type="ARBA" id="ARBA00022989"/>
    </source>
</evidence>
<protein>
    <recommendedName>
        <fullName evidence="9">Magnesium transporter MgtE</fullName>
    </recommendedName>
</protein>
<feature type="transmembrane region" description="Helical" evidence="9">
    <location>
        <begin position="430"/>
        <end position="456"/>
    </location>
</feature>
<feature type="domain" description="CBS" evidence="10">
    <location>
        <begin position="214"/>
        <end position="270"/>
    </location>
</feature>
<keyword evidence="6 9" id="KW-1133">Transmembrane helix</keyword>
<comment type="subunit">
    <text evidence="9">Homodimer.</text>
</comment>
<dbReference type="InterPro" id="IPR006669">
    <property type="entry name" value="MgtE_transporter"/>
</dbReference>
<evidence type="ECO:0000256" key="5">
    <source>
        <dbReference type="ARBA" id="ARBA00022842"/>
    </source>
</evidence>
<dbReference type="GO" id="GO:0005886">
    <property type="term" value="C:plasma membrane"/>
    <property type="evidence" value="ECO:0007669"/>
    <property type="project" value="UniProtKB-SubCell"/>
</dbReference>
<keyword evidence="7 9" id="KW-0472">Membrane</keyword>
<dbReference type="SUPFAM" id="SSF54631">
    <property type="entry name" value="CBS-domain pair"/>
    <property type="match status" value="1"/>
</dbReference>
<sequence length="457" mass="51092">MSLIKKIKDKKVNFEFNKEYIKVVTSKIANNDAQFITNSFNEMHPADAADIIEHLSQNDRESLIKLNNFNIDPEVFIELNESVQSEIIAYLSPDTIVRLLKNLESDDAITILENVDEKDKNTILSSLPPKDRFALLESLSYPEDTAARIMQRDFTAIPSNWSVGQTIDYLRENKDLPEEFLEIFIIDEGFKPIGTVPSSKVLTTSRETKMLSIMSESQLLIPVDMDKEEVGNVFENYNLNSAAVVDKSNKLVGMIMYDDVLTVLKEEAEEDALRLAGVGDEEITDGVFKKTRRRFNWLLLNLFTAFLATWVISLFGATIEQMVVLAFLMPIVASMGGNAGMQTLAVTVRTLATNDLTKNNFTQNILKEFNIGILNGIIFAIISAFVVQIWFQDSLLSLIIAMSMIVTMIVAGLFGILVPITLKKMDIDPAIASSVFVTTITDVIGFVSFLGVSAYFL</sequence>
<evidence type="ECO:0000313" key="11">
    <source>
        <dbReference type="EMBL" id="QIZ20290.1"/>
    </source>
</evidence>
<dbReference type="InterPro" id="IPR006668">
    <property type="entry name" value="Mg_transptr_MgtE_intracell_dom"/>
</dbReference>
<dbReference type="SMART" id="SM00924">
    <property type="entry name" value="MgtE_N"/>
    <property type="match status" value="1"/>
</dbReference>
<evidence type="ECO:0000256" key="3">
    <source>
        <dbReference type="ARBA" id="ARBA00022448"/>
    </source>
</evidence>
<feature type="transmembrane region" description="Helical" evidence="9">
    <location>
        <begin position="325"/>
        <end position="348"/>
    </location>
</feature>
<comment type="function">
    <text evidence="9">Acts as a magnesium transporter.</text>
</comment>
<keyword evidence="12" id="KW-1185">Reference proteome</keyword>
<keyword evidence="8" id="KW-0129">CBS domain</keyword>
<dbReference type="NCBIfam" id="TIGR00400">
    <property type="entry name" value="mgtE"/>
    <property type="match status" value="1"/>
</dbReference>
<dbReference type="InterPro" id="IPR006667">
    <property type="entry name" value="SLC41_membr_dom"/>
</dbReference>
<dbReference type="Proteomes" id="UP000501094">
    <property type="component" value="Chromosome"/>
</dbReference>
<keyword evidence="9" id="KW-0479">Metal-binding</keyword>
<dbReference type="InterPro" id="IPR038076">
    <property type="entry name" value="MgtE_N_sf"/>
</dbReference>
<dbReference type="InterPro" id="IPR036739">
    <property type="entry name" value="SLC41_membr_dom_sf"/>
</dbReference>
<name>A0A6H1Q1A8_9PROT</name>
<dbReference type="Gene3D" id="1.10.357.20">
    <property type="entry name" value="SLC41 divalent cation transporters, integral membrane domain"/>
    <property type="match status" value="1"/>
</dbReference>
<comment type="similarity">
    <text evidence="2 9">Belongs to the SLC41A transporter family.</text>
</comment>
<dbReference type="Pfam" id="PF03448">
    <property type="entry name" value="MgtE_N"/>
    <property type="match status" value="1"/>
</dbReference>
<dbReference type="EMBL" id="CP038852">
    <property type="protein sequence ID" value="QIZ20290.1"/>
    <property type="molecule type" value="Genomic_DNA"/>
</dbReference>
<evidence type="ECO:0000256" key="9">
    <source>
        <dbReference type="RuleBase" id="RU362011"/>
    </source>
</evidence>
<accession>A0A6H1Q1A8</accession>
<evidence type="ECO:0000313" key="12">
    <source>
        <dbReference type="Proteomes" id="UP000501094"/>
    </source>
</evidence>
<dbReference type="PANTHER" id="PTHR43773:SF1">
    <property type="entry name" value="MAGNESIUM TRANSPORTER MGTE"/>
    <property type="match status" value="1"/>
</dbReference>
<feature type="transmembrane region" description="Helical" evidence="9">
    <location>
        <begin position="397"/>
        <end position="418"/>
    </location>
</feature>
<evidence type="ECO:0000256" key="2">
    <source>
        <dbReference type="ARBA" id="ARBA00009749"/>
    </source>
</evidence>
<gene>
    <name evidence="11" type="primary">mgtE</name>
    <name evidence="11" type="ORF">E5R92_00585</name>
</gene>
<keyword evidence="5 9" id="KW-0460">Magnesium</keyword>
<evidence type="ECO:0000256" key="4">
    <source>
        <dbReference type="ARBA" id="ARBA00022692"/>
    </source>
</evidence>
<dbReference type="InterPro" id="IPR000644">
    <property type="entry name" value="CBS_dom"/>
</dbReference>
<evidence type="ECO:0000256" key="8">
    <source>
        <dbReference type="PROSITE-ProRule" id="PRU00703"/>
    </source>
</evidence>
<keyword evidence="4 9" id="KW-0812">Transmembrane</keyword>
<dbReference type="GO" id="GO:0046872">
    <property type="term" value="F:metal ion binding"/>
    <property type="evidence" value="ECO:0007669"/>
    <property type="project" value="UniProtKB-KW"/>
</dbReference>
<dbReference type="InterPro" id="IPR046342">
    <property type="entry name" value="CBS_dom_sf"/>
</dbReference>
<dbReference type="SUPFAM" id="SSF158791">
    <property type="entry name" value="MgtE N-terminal domain-like"/>
    <property type="match status" value="1"/>
</dbReference>
<dbReference type="KEGG" id="peg:E5R92_00585"/>
<dbReference type="PANTHER" id="PTHR43773">
    <property type="entry name" value="MAGNESIUM TRANSPORTER MGTE"/>
    <property type="match status" value="1"/>
</dbReference>
<feature type="transmembrane region" description="Helical" evidence="9">
    <location>
        <begin position="369"/>
        <end position="391"/>
    </location>
</feature>
<dbReference type="Pfam" id="PF00571">
    <property type="entry name" value="CBS"/>
    <property type="match status" value="1"/>
</dbReference>
<dbReference type="Gene3D" id="1.25.60.10">
    <property type="entry name" value="MgtE N-terminal domain-like"/>
    <property type="match status" value="1"/>
</dbReference>
<dbReference type="Pfam" id="PF01769">
    <property type="entry name" value="MgtE"/>
    <property type="match status" value="1"/>
</dbReference>
<evidence type="ECO:0000259" key="10">
    <source>
        <dbReference type="PROSITE" id="PS51371"/>
    </source>
</evidence>
<organism evidence="11 12">
    <name type="scientific">Candidatus Pelagibacter giovannonii</name>
    <dbReference type="NCBI Taxonomy" id="2563896"/>
    <lineage>
        <taxon>Bacteria</taxon>
        <taxon>Pseudomonadati</taxon>
        <taxon>Pseudomonadota</taxon>
        <taxon>Alphaproteobacteria</taxon>
        <taxon>Candidatus Pelagibacterales</taxon>
        <taxon>Candidatus Pelagibacteraceae</taxon>
        <taxon>Candidatus Pelagibacter</taxon>
    </lineage>
</organism>
<feature type="transmembrane region" description="Helical" evidence="9">
    <location>
        <begin position="298"/>
        <end position="319"/>
    </location>
</feature>
<evidence type="ECO:0000256" key="1">
    <source>
        <dbReference type="ARBA" id="ARBA00004141"/>
    </source>
</evidence>
<dbReference type="AlphaFoldDB" id="A0A6H1Q1A8"/>
<comment type="subcellular location">
    <subcellularLocation>
        <location evidence="9">Cell membrane</location>
        <topology evidence="9">Multi-pass membrane protein</topology>
    </subcellularLocation>
    <subcellularLocation>
        <location evidence="1">Membrane</location>
        <topology evidence="1">Multi-pass membrane protein</topology>
    </subcellularLocation>
</comment>
<dbReference type="RefSeq" id="WP_168606187.1">
    <property type="nucleotide sequence ID" value="NZ_CP038852.1"/>
</dbReference>
<dbReference type="SUPFAM" id="SSF161093">
    <property type="entry name" value="MgtE membrane domain-like"/>
    <property type="match status" value="1"/>
</dbReference>
<dbReference type="Gene3D" id="3.10.580.10">
    <property type="entry name" value="CBS-domain"/>
    <property type="match status" value="1"/>
</dbReference>